<gene>
    <name evidence="1" type="ORF">CRG98_043406</name>
</gene>
<organism evidence="1 2">
    <name type="scientific">Punica granatum</name>
    <name type="common">Pomegranate</name>
    <dbReference type="NCBI Taxonomy" id="22663"/>
    <lineage>
        <taxon>Eukaryota</taxon>
        <taxon>Viridiplantae</taxon>
        <taxon>Streptophyta</taxon>
        <taxon>Embryophyta</taxon>
        <taxon>Tracheophyta</taxon>
        <taxon>Spermatophyta</taxon>
        <taxon>Magnoliopsida</taxon>
        <taxon>eudicotyledons</taxon>
        <taxon>Gunneridae</taxon>
        <taxon>Pentapetalae</taxon>
        <taxon>rosids</taxon>
        <taxon>malvids</taxon>
        <taxon>Myrtales</taxon>
        <taxon>Lythraceae</taxon>
        <taxon>Punica</taxon>
    </lineage>
</organism>
<sequence>MRPDPNAWKDPTWTAAFYREVHEAIGVPRENALRIGNGTHGPIKDQASIYRKQMRMLARFDVCMGGRVAEELVFVEKNKVTQLGHRSVDRQQATSSCRQ</sequence>
<name>A0A2I0HXF8_PUNGR</name>
<dbReference type="AlphaFoldDB" id="A0A2I0HXF8"/>
<dbReference type="Proteomes" id="UP000233551">
    <property type="component" value="Unassembled WGS sequence"/>
</dbReference>
<proteinExistence type="predicted"/>
<dbReference type="GO" id="GO:0006508">
    <property type="term" value="P:proteolysis"/>
    <property type="evidence" value="ECO:0007669"/>
    <property type="project" value="InterPro"/>
</dbReference>
<evidence type="ECO:0000313" key="2">
    <source>
        <dbReference type="Proteomes" id="UP000233551"/>
    </source>
</evidence>
<evidence type="ECO:0000313" key="1">
    <source>
        <dbReference type="EMBL" id="PKI36210.1"/>
    </source>
</evidence>
<dbReference type="GO" id="GO:0005524">
    <property type="term" value="F:ATP binding"/>
    <property type="evidence" value="ECO:0007669"/>
    <property type="project" value="InterPro"/>
</dbReference>
<reference evidence="1 2" key="1">
    <citation type="submission" date="2017-11" db="EMBL/GenBank/DDBJ databases">
        <title>De-novo sequencing of pomegranate (Punica granatum L.) genome.</title>
        <authorList>
            <person name="Akparov Z."/>
            <person name="Amiraslanov A."/>
            <person name="Hajiyeva S."/>
            <person name="Abbasov M."/>
            <person name="Kaur K."/>
            <person name="Hamwieh A."/>
            <person name="Solovyev V."/>
            <person name="Salamov A."/>
            <person name="Braich B."/>
            <person name="Kosarev P."/>
            <person name="Mahmoud A."/>
            <person name="Hajiyev E."/>
            <person name="Babayeva S."/>
            <person name="Izzatullayeva V."/>
            <person name="Mammadov A."/>
            <person name="Mammadov A."/>
            <person name="Sharifova S."/>
            <person name="Ojaghi J."/>
            <person name="Eynullazada K."/>
            <person name="Bayramov B."/>
            <person name="Abdulazimova A."/>
            <person name="Shahmuradov I."/>
        </authorList>
    </citation>
    <scope>NUCLEOTIDE SEQUENCE [LARGE SCALE GENOMIC DNA]</scope>
    <source>
        <strain evidence="2">cv. AG2017</strain>
        <tissue evidence="1">Leaf</tissue>
    </source>
</reference>
<dbReference type="GO" id="GO:0004176">
    <property type="term" value="F:ATP-dependent peptidase activity"/>
    <property type="evidence" value="ECO:0007669"/>
    <property type="project" value="InterPro"/>
</dbReference>
<protein>
    <submittedName>
        <fullName evidence="1">Uncharacterized protein</fullName>
    </submittedName>
</protein>
<dbReference type="InterPro" id="IPR037219">
    <property type="entry name" value="Peptidase_M41-like"/>
</dbReference>
<dbReference type="Gene3D" id="1.20.58.760">
    <property type="entry name" value="Peptidase M41"/>
    <property type="match status" value="1"/>
</dbReference>
<comment type="caution">
    <text evidence="1">The sequence shown here is derived from an EMBL/GenBank/DDBJ whole genome shotgun (WGS) entry which is preliminary data.</text>
</comment>
<keyword evidence="2" id="KW-1185">Reference proteome</keyword>
<dbReference type="SUPFAM" id="SSF140990">
    <property type="entry name" value="FtsH protease domain-like"/>
    <property type="match status" value="1"/>
</dbReference>
<dbReference type="EMBL" id="PGOL01004954">
    <property type="protein sequence ID" value="PKI36210.1"/>
    <property type="molecule type" value="Genomic_DNA"/>
</dbReference>
<dbReference type="STRING" id="22663.A0A2I0HXF8"/>
<dbReference type="GO" id="GO:0004222">
    <property type="term" value="F:metalloendopeptidase activity"/>
    <property type="evidence" value="ECO:0007669"/>
    <property type="project" value="InterPro"/>
</dbReference>
<accession>A0A2I0HXF8</accession>